<accession>A0A3N4J303</accession>
<dbReference type="EMBL" id="ML120470">
    <property type="protein sequence ID" value="RPA92526.1"/>
    <property type="molecule type" value="Genomic_DNA"/>
</dbReference>
<evidence type="ECO:0000313" key="2">
    <source>
        <dbReference type="Proteomes" id="UP000276215"/>
    </source>
</evidence>
<dbReference type="Proteomes" id="UP000276215">
    <property type="component" value="Unassembled WGS sequence"/>
</dbReference>
<name>A0A3N4J303_9PEZI</name>
<gene>
    <name evidence="1" type="ORF">L873DRAFT_1817406</name>
</gene>
<evidence type="ECO:0000313" key="1">
    <source>
        <dbReference type="EMBL" id="RPA92526.1"/>
    </source>
</evidence>
<keyword evidence="2" id="KW-1185">Reference proteome</keyword>
<dbReference type="AlphaFoldDB" id="A0A3N4J303"/>
<organism evidence="1 2">
    <name type="scientific">Choiromyces venosus 120613-1</name>
    <dbReference type="NCBI Taxonomy" id="1336337"/>
    <lineage>
        <taxon>Eukaryota</taxon>
        <taxon>Fungi</taxon>
        <taxon>Dikarya</taxon>
        <taxon>Ascomycota</taxon>
        <taxon>Pezizomycotina</taxon>
        <taxon>Pezizomycetes</taxon>
        <taxon>Pezizales</taxon>
        <taxon>Tuberaceae</taxon>
        <taxon>Choiromyces</taxon>
    </lineage>
</organism>
<proteinExistence type="predicted"/>
<protein>
    <submittedName>
        <fullName evidence="1">Uncharacterized protein</fullName>
    </submittedName>
</protein>
<reference evidence="1 2" key="1">
    <citation type="journal article" date="2018" name="Nat. Ecol. Evol.">
        <title>Pezizomycetes genomes reveal the molecular basis of ectomycorrhizal truffle lifestyle.</title>
        <authorList>
            <person name="Murat C."/>
            <person name="Payen T."/>
            <person name="Noel B."/>
            <person name="Kuo A."/>
            <person name="Morin E."/>
            <person name="Chen J."/>
            <person name="Kohler A."/>
            <person name="Krizsan K."/>
            <person name="Balestrini R."/>
            <person name="Da Silva C."/>
            <person name="Montanini B."/>
            <person name="Hainaut M."/>
            <person name="Levati E."/>
            <person name="Barry K.W."/>
            <person name="Belfiori B."/>
            <person name="Cichocki N."/>
            <person name="Clum A."/>
            <person name="Dockter R.B."/>
            <person name="Fauchery L."/>
            <person name="Guy J."/>
            <person name="Iotti M."/>
            <person name="Le Tacon F."/>
            <person name="Lindquist E.A."/>
            <person name="Lipzen A."/>
            <person name="Malagnac F."/>
            <person name="Mello A."/>
            <person name="Molinier V."/>
            <person name="Miyauchi S."/>
            <person name="Poulain J."/>
            <person name="Riccioni C."/>
            <person name="Rubini A."/>
            <person name="Sitrit Y."/>
            <person name="Splivallo R."/>
            <person name="Traeger S."/>
            <person name="Wang M."/>
            <person name="Zifcakova L."/>
            <person name="Wipf D."/>
            <person name="Zambonelli A."/>
            <person name="Paolocci F."/>
            <person name="Nowrousian M."/>
            <person name="Ottonello S."/>
            <person name="Baldrian P."/>
            <person name="Spatafora J.W."/>
            <person name="Henrissat B."/>
            <person name="Nagy L.G."/>
            <person name="Aury J.M."/>
            <person name="Wincker P."/>
            <person name="Grigoriev I.V."/>
            <person name="Bonfante P."/>
            <person name="Martin F.M."/>
        </authorList>
    </citation>
    <scope>NUCLEOTIDE SEQUENCE [LARGE SCALE GENOMIC DNA]</scope>
    <source>
        <strain evidence="1 2">120613-1</strain>
    </source>
</reference>
<sequence>MADPLNLNSQAYSAKHTTPHDHLGTNASQYATKIYEPYLVPFLLSLDLTIEEILVMNPTWFHFYSH</sequence>